<dbReference type="OrthoDB" id="3052721at2759"/>
<gene>
    <name evidence="1" type="ORF">Moror_5648</name>
</gene>
<name>V2WMH2_MONRO</name>
<dbReference type="EMBL" id="AWSO01001805">
    <property type="protein sequence ID" value="ESK82762.1"/>
    <property type="molecule type" value="Genomic_DNA"/>
</dbReference>
<reference evidence="1 2" key="1">
    <citation type="journal article" date="2014" name="BMC Genomics">
        <title>Genome and secretome analysis of the hemibiotrophic fungal pathogen, Moniliophthora roreri, which causes frosty pod rot disease of cacao: mechanisms of the biotrophic and necrotrophic phases.</title>
        <authorList>
            <person name="Meinhardt L.W."/>
            <person name="Costa G.G.L."/>
            <person name="Thomazella D.P.T."/>
            <person name="Teixeira P.J.P.L."/>
            <person name="Carazzolle M.F."/>
            <person name="Schuster S.C."/>
            <person name="Carlson J.E."/>
            <person name="Guiltinan M.J."/>
            <person name="Mieczkowski P."/>
            <person name="Farmer A."/>
            <person name="Ramaraj T."/>
            <person name="Crozier J."/>
            <person name="Davis R.E."/>
            <person name="Shao J."/>
            <person name="Melnick R.L."/>
            <person name="Pereira G.A.G."/>
            <person name="Bailey B.A."/>
        </authorList>
    </citation>
    <scope>NUCLEOTIDE SEQUENCE [LARGE SCALE GENOMIC DNA]</scope>
    <source>
        <strain evidence="1 2">MCA 2997</strain>
    </source>
</reference>
<dbReference type="KEGG" id="mrr:Moror_5648"/>
<organism evidence="1 2">
    <name type="scientific">Moniliophthora roreri (strain MCA 2997)</name>
    <name type="common">Cocoa frosty pod rot fungus</name>
    <name type="synonym">Crinipellis roreri</name>
    <dbReference type="NCBI Taxonomy" id="1381753"/>
    <lineage>
        <taxon>Eukaryota</taxon>
        <taxon>Fungi</taxon>
        <taxon>Dikarya</taxon>
        <taxon>Basidiomycota</taxon>
        <taxon>Agaricomycotina</taxon>
        <taxon>Agaricomycetes</taxon>
        <taxon>Agaricomycetidae</taxon>
        <taxon>Agaricales</taxon>
        <taxon>Marasmiineae</taxon>
        <taxon>Marasmiaceae</taxon>
        <taxon>Moniliophthora</taxon>
    </lineage>
</organism>
<proteinExistence type="predicted"/>
<dbReference type="Proteomes" id="UP000017559">
    <property type="component" value="Unassembled WGS sequence"/>
</dbReference>
<dbReference type="AlphaFoldDB" id="V2WMH2"/>
<sequence>MQTALVRSAWTCWKDDMKENDATPKRKSKEMENILYPELRSIRQAEVKVLKLEKKALQSQVVVVYQTLEQWEEEWKAEKEYISRLLDKSNTSRNHFQHEYNKLHKQIARFRAQMQHALEKNMRSLTHLRIMQKGAYAECFWKLAHALVFAGCARNKVGQLIQVIGRTFRITIDRIMDAWTVGQAIDEAGQAALIQAGYELAISRFFTHMNTLVPKYSKGETTIASSSKPAICYLGLATTTSHTAKASLDAWKHVFKSLQDSFNASPLAERIGTKLTLLHILKILCGICGNHASTEIQAGILLKEFKRAYILFSMGEESIQDLEMNQLFLLIHKKRTAWLELIGRPLVWNVMTHEQRVQLDHVVLEDIKMDLGEQQYQKLGPKEKQDVDLFLQCGCCMHKDMNAFKYGNDALVEFWGKKGLTGLLILANKQNAPLVRCYLTGKTGELTNDELAALQAST</sequence>
<evidence type="ECO:0000313" key="1">
    <source>
        <dbReference type="EMBL" id="ESK82762.1"/>
    </source>
</evidence>
<protein>
    <submittedName>
        <fullName evidence="1">Uncharacterized protein</fullName>
    </submittedName>
</protein>
<dbReference type="STRING" id="1381753.V2WMH2"/>
<keyword evidence="2" id="KW-1185">Reference proteome</keyword>
<evidence type="ECO:0000313" key="2">
    <source>
        <dbReference type="Proteomes" id="UP000017559"/>
    </source>
</evidence>
<accession>V2WMH2</accession>
<dbReference type="HOGENOM" id="CLU_597272_0_0_1"/>
<comment type="caution">
    <text evidence="1">The sequence shown here is derived from an EMBL/GenBank/DDBJ whole genome shotgun (WGS) entry which is preliminary data.</text>
</comment>